<proteinExistence type="predicted"/>
<feature type="transmembrane region" description="Helical" evidence="1">
    <location>
        <begin position="248"/>
        <end position="274"/>
    </location>
</feature>
<sequence>MVDWSSDGVMTVCIFLFNQSVVLVLGVYLWEFILSFPEVDFALFTRRLKLRWMFVPYLLGRYGLLATLVTLTLYLHTTDAIDCPGTHRIPLTRRRPIPYNATTSLGKSVLHLHHDDGHLREYESHDSHISYLERKSLDLLVHDLVNAGALVCDLSAFAPNTSGFDPERKDSCHFEANAVLLFCLYTIAFDFVNLVLTLWGLNRSGVLRSSARSMWTNVYEQGVGYFVVTLLANLPTFILSVLRLNTPMTIIAVIPAATISVICSSRAVIALLSLREEHSRSSSQAFTSYRTRPLDDKGTLGHVDLATAHLTTDIHLHTMLDSTFLSEAAGSRYSMSPSRPTSLSLDFRCNLVSFDPHQASTSFK</sequence>
<evidence type="ECO:0000256" key="1">
    <source>
        <dbReference type="SAM" id="Phobius"/>
    </source>
</evidence>
<comment type="caution">
    <text evidence="2">The sequence shown here is derived from an EMBL/GenBank/DDBJ whole genome shotgun (WGS) entry which is preliminary data.</text>
</comment>
<evidence type="ECO:0000313" key="3">
    <source>
        <dbReference type="Proteomes" id="UP000292702"/>
    </source>
</evidence>
<feature type="transmembrane region" description="Helical" evidence="1">
    <location>
        <begin position="178"/>
        <end position="201"/>
    </location>
</feature>
<gene>
    <name evidence="2" type="ORF">EIP91_007700</name>
</gene>
<evidence type="ECO:0000313" key="2">
    <source>
        <dbReference type="EMBL" id="TCD61932.1"/>
    </source>
</evidence>
<feature type="transmembrane region" description="Helical" evidence="1">
    <location>
        <begin position="12"/>
        <end position="34"/>
    </location>
</feature>
<accession>A0A4R0R3Z9</accession>
<name>A0A4R0R3Z9_9APHY</name>
<keyword evidence="1" id="KW-1133">Transmembrane helix</keyword>
<protein>
    <submittedName>
        <fullName evidence="2">Uncharacterized protein</fullName>
    </submittedName>
</protein>
<reference evidence="2 3" key="1">
    <citation type="submission" date="2018-11" db="EMBL/GenBank/DDBJ databases">
        <title>Genome assembly of Steccherinum ochraceum LE-BIN_3174, the white-rot fungus of the Steccherinaceae family (The Residual Polyporoid clade, Polyporales, Basidiomycota).</title>
        <authorList>
            <person name="Fedorova T.V."/>
            <person name="Glazunova O.A."/>
            <person name="Landesman E.O."/>
            <person name="Moiseenko K.V."/>
            <person name="Psurtseva N.V."/>
            <person name="Savinova O.S."/>
            <person name="Shakhova N.V."/>
            <person name="Tyazhelova T.V."/>
            <person name="Vasina D.V."/>
        </authorList>
    </citation>
    <scope>NUCLEOTIDE SEQUENCE [LARGE SCALE GENOMIC DNA]</scope>
    <source>
        <strain evidence="2 3">LE-BIN_3174</strain>
    </source>
</reference>
<dbReference type="OrthoDB" id="2803205at2759"/>
<dbReference type="Proteomes" id="UP000292702">
    <property type="component" value="Unassembled WGS sequence"/>
</dbReference>
<dbReference type="EMBL" id="RWJN01000417">
    <property type="protein sequence ID" value="TCD61932.1"/>
    <property type="molecule type" value="Genomic_DNA"/>
</dbReference>
<feature type="transmembrane region" description="Helical" evidence="1">
    <location>
        <begin position="54"/>
        <end position="75"/>
    </location>
</feature>
<dbReference type="AlphaFoldDB" id="A0A4R0R3Z9"/>
<keyword evidence="3" id="KW-1185">Reference proteome</keyword>
<keyword evidence="1" id="KW-0472">Membrane</keyword>
<keyword evidence="1" id="KW-0812">Transmembrane</keyword>
<organism evidence="2 3">
    <name type="scientific">Steccherinum ochraceum</name>
    <dbReference type="NCBI Taxonomy" id="92696"/>
    <lineage>
        <taxon>Eukaryota</taxon>
        <taxon>Fungi</taxon>
        <taxon>Dikarya</taxon>
        <taxon>Basidiomycota</taxon>
        <taxon>Agaricomycotina</taxon>
        <taxon>Agaricomycetes</taxon>
        <taxon>Polyporales</taxon>
        <taxon>Steccherinaceae</taxon>
        <taxon>Steccherinum</taxon>
    </lineage>
</organism>
<feature type="transmembrane region" description="Helical" evidence="1">
    <location>
        <begin position="222"/>
        <end position="242"/>
    </location>
</feature>